<dbReference type="HOGENOM" id="CLU_100163_0_0_11"/>
<dbReference type="InterPro" id="IPR000940">
    <property type="entry name" value="NNMT_TEMT_trans"/>
</dbReference>
<keyword evidence="5" id="KW-1185">Reference proteome</keyword>
<dbReference type="PANTHER" id="PTHR10867">
    <property type="entry name" value="NNMT/PNMT/TEMT FAMILY MEMBER"/>
    <property type="match status" value="1"/>
</dbReference>
<name>D3QB54_STANL</name>
<dbReference type="PANTHER" id="PTHR10867:SF17">
    <property type="entry name" value="NICOTINAMIDE N-METHYLTRANSFERASE"/>
    <property type="match status" value="1"/>
</dbReference>
<evidence type="ECO:0000256" key="1">
    <source>
        <dbReference type="ARBA" id="ARBA00022603"/>
    </source>
</evidence>
<proteinExistence type="predicted"/>
<keyword evidence="3" id="KW-0949">S-adenosyl-L-methionine</keyword>
<protein>
    <submittedName>
        <fullName evidence="4">Methyltransferase NNMT/PNMT/TEMT</fullName>
    </submittedName>
</protein>
<evidence type="ECO:0000313" key="4">
    <source>
        <dbReference type="EMBL" id="ADD40871.1"/>
    </source>
</evidence>
<dbReference type="KEGG" id="sna:Snas_1161"/>
<dbReference type="GO" id="GO:0008168">
    <property type="term" value="F:methyltransferase activity"/>
    <property type="evidence" value="ECO:0007669"/>
    <property type="project" value="UniProtKB-KW"/>
</dbReference>
<sequence length="272" mass="30645">MSGSTSQRALNDAYEWDRFNPESYQQHNYRDLRSDDREILEIIRDHFTATAPDAPVTGIDVGAGPNLYPTLSMLPFCDDIELYEYSNSNVEWLREQIKAYDHSWDKFWGVLEQSPEYSKITDPRQRLASIARVTQGSIFDLPRRRWGMGTMFFVAESLTQDMDEFRLAVAKFAGALLPGAPFAAAFMKESHGYRVDDTAFPAVAINSSHVAQCFQGITSEVLTTEVTFEHPLRDGYDGMIVATGLISAASDLWRDDEDSAQTATARCLARSR</sequence>
<dbReference type="SUPFAM" id="SSF53335">
    <property type="entry name" value="S-adenosyl-L-methionine-dependent methyltransferases"/>
    <property type="match status" value="1"/>
</dbReference>
<reference evidence="4 5" key="1">
    <citation type="journal article" date="2009" name="Stand. Genomic Sci.">
        <title>Complete genome sequence of Stackebrandtia nassauensis type strain (LLR-40K-21).</title>
        <authorList>
            <person name="Munk C."/>
            <person name="Lapidus A."/>
            <person name="Copeland A."/>
            <person name="Jando M."/>
            <person name="Mayilraj S."/>
            <person name="Glavina Del Rio T."/>
            <person name="Nolan M."/>
            <person name="Chen F."/>
            <person name="Lucas S."/>
            <person name="Tice H."/>
            <person name="Cheng J.F."/>
            <person name="Han C."/>
            <person name="Detter J.C."/>
            <person name="Bruce D."/>
            <person name="Goodwin L."/>
            <person name="Chain P."/>
            <person name="Pitluck S."/>
            <person name="Goker M."/>
            <person name="Ovchinikova G."/>
            <person name="Pati A."/>
            <person name="Ivanova N."/>
            <person name="Mavromatis K."/>
            <person name="Chen A."/>
            <person name="Palaniappan K."/>
            <person name="Land M."/>
            <person name="Hauser L."/>
            <person name="Chang Y.J."/>
            <person name="Jeffries C.D."/>
            <person name="Bristow J."/>
            <person name="Eisen J.A."/>
            <person name="Markowitz V."/>
            <person name="Hugenholtz P."/>
            <person name="Kyrpides N.C."/>
            <person name="Klenk H.P."/>
        </authorList>
    </citation>
    <scope>NUCLEOTIDE SEQUENCE [LARGE SCALE GENOMIC DNA]</scope>
    <source>
        <strain evidence="5">DSM 44728 / CIP 108903 / NRRL B-16338 / NBRC 102104 / LLR-40K-21</strain>
    </source>
</reference>
<dbReference type="AlphaFoldDB" id="D3QB54"/>
<dbReference type="Proteomes" id="UP000000844">
    <property type="component" value="Chromosome"/>
</dbReference>
<accession>D3QB54</accession>
<evidence type="ECO:0000313" key="5">
    <source>
        <dbReference type="Proteomes" id="UP000000844"/>
    </source>
</evidence>
<gene>
    <name evidence="4" type="ordered locus">Snas_1161</name>
</gene>
<dbReference type="RefSeq" id="WP_013016442.1">
    <property type="nucleotide sequence ID" value="NC_013947.1"/>
</dbReference>
<evidence type="ECO:0000256" key="3">
    <source>
        <dbReference type="ARBA" id="ARBA00022691"/>
    </source>
</evidence>
<dbReference type="eggNOG" id="ENOG50306AZ">
    <property type="taxonomic scope" value="Bacteria"/>
</dbReference>
<dbReference type="InterPro" id="IPR029063">
    <property type="entry name" value="SAM-dependent_MTases_sf"/>
</dbReference>
<evidence type="ECO:0000256" key="2">
    <source>
        <dbReference type="ARBA" id="ARBA00022679"/>
    </source>
</evidence>
<dbReference type="PROSITE" id="PS51681">
    <property type="entry name" value="SAM_MT_NNMT_PNMT_TEMT"/>
    <property type="match status" value="1"/>
</dbReference>
<dbReference type="Pfam" id="PF01234">
    <property type="entry name" value="NNMT_PNMT_TEMT"/>
    <property type="match status" value="1"/>
</dbReference>
<dbReference type="OrthoDB" id="3457715at2"/>
<dbReference type="EMBL" id="CP001778">
    <property type="protein sequence ID" value="ADD40871.1"/>
    <property type="molecule type" value="Genomic_DNA"/>
</dbReference>
<dbReference type="Gene3D" id="3.40.50.150">
    <property type="entry name" value="Vaccinia Virus protein VP39"/>
    <property type="match status" value="1"/>
</dbReference>
<keyword evidence="1 4" id="KW-0489">Methyltransferase</keyword>
<keyword evidence="2 4" id="KW-0808">Transferase</keyword>
<dbReference type="STRING" id="446470.Snas_1161"/>
<dbReference type="NCBIfam" id="NF040568">
    <property type="entry name" value="SCO2525_fam"/>
    <property type="match status" value="1"/>
</dbReference>
<organism evidence="4 5">
    <name type="scientific">Stackebrandtia nassauensis (strain DSM 44728 / CIP 108903 / NRRL B-16338 / NBRC 102104 / LLR-40K-21)</name>
    <dbReference type="NCBI Taxonomy" id="446470"/>
    <lineage>
        <taxon>Bacteria</taxon>
        <taxon>Bacillati</taxon>
        <taxon>Actinomycetota</taxon>
        <taxon>Actinomycetes</taxon>
        <taxon>Glycomycetales</taxon>
        <taxon>Glycomycetaceae</taxon>
        <taxon>Stackebrandtia</taxon>
    </lineage>
</organism>
<dbReference type="GO" id="GO:0032259">
    <property type="term" value="P:methylation"/>
    <property type="evidence" value="ECO:0007669"/>
    <property type="project" value="UniProtKB-KW"/>
</dbReference>